<reference evidence="1" key="1">
    <citation type="submission" date="2020-09" db="EMBL/GenBank/DDBJ databases">
        <title>Streptomyces grisecoloratus sp. nov., isolated from cotton soil.</title>
        <authorList>
            <person name="Xing L."/>
        </authorList>
    </citation>
    <scope>NUCLEOTIDE SEQUENCE</scope>
    <source>
        <strain evidence="1">TRM S81-3</strain>
    </source>
</reference>
<dbReference type="SUPFAM" id="SSF117987">
    <property type="entry name" value="CRISPR-associated protein"/>
    <property type="match status" value="1"/>
</dbReference>
<comment type="caution">
    <text evidence="1">The sequence shown here is derived from an EMBL/GenBank/DDBJ whole genome shotgun (WGS) entry which is preliminary data.</text>
</comment>
<accession>A0A926L2X1</accession>
<dbReference type="Pfam" id="PF08798">
    <property type="entry name" value="CRISPR_assoc"/>
    <property type="match status" value="1"/>
</dbReference>
<dbReference type="EMBL" id="JACVQF010000177">
    <property type="protein sequence ID" value="MBD0419292.1"/>
    <property type="molecule type" value="Genomic_DNA"/>
</dbReference>
<gene>
    <name evidence="1" type="ORF">H0H10_08910</name>
</gene>
<evidence type="ECO:0000313" key="2">
    <source>
        <dbReference type="Proteomes" id="UP000621210"/>
    </source>
</evidence>
<keyword evidence="2" id="KW-1185">Reference proteome</keyword>
<dbReference type="Gene3D" id="3.30.70.1210">
    <property type="entry name" value="Crispr-associated protein, domain 2"/>
    <property type="match status" value="1"/>
</dbReference>
<dbReference type="Proteomes" id="UP000621210">
    <property type="component" value="Unassembled WGS sequence"/>
</dbReference>
<dbReference type="InterPro" id="IPR010179">
    <property type="entry name" value="CRISPR-assoc_prot_Cse3"/>
</dbReference>
<name>A0A926L2X1_9ACTN</name>
<protein>
    <submittedName>
        <fullName evidence="1">Type I-E CRISPR-associated protein Cas6/Cse3/CasE</fullName>
    </submittedName>
</protein>
<organism evidence="1 2">
    <name type="scientific">Streptomyces griseicoloratus</name>
    <dbReference type="NCBI Taxonomy" id="2752516"/>
    <lineage>
        <taxon>Bacteria</taxon>
        <taxon>Bacillati</taxon>
        <taxon>Actinomycetota</taxon>
        <taxon>Actinomycetes</taxon>
        <taxon>Kitasatosporales</taxon>
        <taxon>Streptomycetaceae</taxon>
        <taxon>Streptomyces</taxon>
    </lineage>
</organism>
<dbReference type="AlphaFoldDB" id="A0A926L2X1"/>
<sequence>MVPLSGADADQWWLRRAAEGGLDLHVLTPTNMDPARPRGKDAKPIRHSLIRYDGTAAVTDPTVLTRALLTGIGRAKPYGAGLLSLAPAATT</sequence>
<reference evidence="1" key="2">
    <citation type="submission" date="2020-09" db="EMBL/GenBank/DDBJ databases">
        <authorList>
            <person name="Luo X."/>
        </authorList>
    </citation>
    <scope>NUCLEOTIDE SEQUENCE</scope>
    <source>
        <strain evidence="1">TRM S81-3</strain>
    </source>
</reference>
<evidence type="ECO:0000313" key="1">
    <source>
        <dbReference type="EMBL" id="MBD0419292.1"/>
    </source>
</evidence>
<proteinExistence type="predicted"/>